<dbReference type="Proteomes" id="UP000268162">
    <property type="component" value="Unassembled WGS sequence"/>
</dbReference>
<dbReference type="PANTHER" id="PTHR42760">
    <property type="entry name" value="SHORT-CHAIN DEHYDROGENASES/REDUCTASES FAMILY MEMBER"/>
    <property type="match status" value="1"/>
</dbReference>
<dbReference type="GO" id="GO:0016616">
    <property type="term" value="F:oxidoreductase activity, acting on the CH-OH group of donors, NAD or NADP as acceptor"/>
    <property type="evidence" value="ECO:0007669"/>
    <property type="project" value="TreeGrafter"/>
</dbReference>
<dbReference type="GO" id="GO:0006633">
    <property type="term" value="P:fatty acid biosynthetic process"/>
    <property type="evidence" value="ECO:0007669"/>
    <property type="project" value="TreeGrafter"/>
</dbReference>
<dbReference type="Pfam" id="PF00106">
    <property type="entry name" value="adh_short"/>
    <property type="match status" value="1"/>
</dbReference>
<proteinExistence type="inferred from homology"/>
<dbReference type="Gene3D" id="3.40.50.720">
    <property type="entry name" value="NAD(P)-binding Rossmann-like Domain"/>
    <property type="match status" value="1"/>
</dbReference>
<evidence type="ECO:0000256" key="2">
    <source>
        <dbReference type="ARBA" id="ARBA00022857"/>
    </source>
</evidence>
<evidence type="ECO:0000256" key="1">
    <source>
        <dbReference type="ARBA" id="ARBA00006484"/>
    </source>
</evidence>
<gene>
    <name evidence="6" type="ORF">BJ085DRAFT_16562</name>
</gene>
<dbReference type="PRINTS" id="PR00081">
    <property type="entry name" value="GDHRDH"/>
</dbReference>
<evidence type="ECO:0000256" key="4">
    <source>
        <dbReference type="RuleBase" id="RU000363"/>
    </source>
</evidence>
<dbReference type="PANTHER" id="PTHR42760:SF133">
    <property type="entry name" value="3-OXOACYL-[ACYL-CARRIER-PROTEIN] REDUCTASE"/>
    <property type="match status" value="1"/>
</dbReference>
<sequence>MQPRRTASLNQLRTSFNNTALRSHPTPTFRSLFLTALSQKTAVITGGSRGIGLAIAQLFASQGARCTIVGRNQSHLDRALTLLAPLPLASIENSGSPSSTTIRKNHAKIDILVNSAGISGDGLLLRMPQELTNNIINTNLLGTISVTQHLLKPLLQGRQGCIINMSSIVGLEGNLGQSVYAASKAGVIGFTKALAKELGSRQVRVNCIAPGFVETDMTQDLLKRNRDLYKQRVALGRIGTVEDIAQTALYLATANYVTGQVLTVDGCTSL</sequence>
<dbReference type="InterPro" id="IPR057326">
    <property type="entry name" value="KR_dom"/>
</dbReference>
<keyword evidence="7" id="KW-1185">Reference proteome</keyword>
<dbReference type="InterPro" id="IPR020904">
    <property type="entry name" value="Sc_DH/Rdtase_CS"/>
</dbReference>
<accession>A0A4P9ZY07</accession>
<dbReference type="InterPro" id="IPR002347">
    <property type="entry name" value="SDR_fam"/>
</dbReference>
<dbReference type="STRING" id="215637.A0A4P9ZY07"/>
<dbReference type="GO" id="GO:0048038">
    <property type="term" value="F:quinone binding"/>
    <property type="evidence" value="ECO:0007669"/>
    <property type="project" value="TreeGrafter"/>
</dbReference>
<name>A0A4P9ZY07_9FUNG</name>
<keyword evidence="3" id="KW-0560">Oxidoreductase</keyword>
<dbReference type="AlphaFoldDB" id="A0A4P9ZY07"/>
<comment type="similarity">
    <text evidence="1 4">Belongs to the short-chain dehydrogenases/reductases (SDR) family.</text>
</comment>
<feature type="domain" description="Ketoreductase" evidence="5">
    <location>
        <begin position="40"/>
        <end position="215"/>
    </location>
</feature>
<keyword evidence="2" id="KW-0521">NADP</keyword>
<dbReference type="PROSITE" id="PS00061">
    <property type="entry name" value="ADH_SHORT"/>
    <property type="match status" value="1"/>
</dbReference>
<dbReference type="PRINTS" id="PR00080">
    <property type="entry name" value="SDRFAMILY"/>
</dbReference>
<evidence type="ECO:0000256" key="3">
    <source>
        <dbReference type="ARBA" id="ARBA00023002"/>
    </source>
</evidence>
<reference evidence="7" key="1">
    <citation type="journal article" date="2018" name="Nat. Microbiol.">
        <title>Leveraging single-cell genomics to expand the fungal tree of life.</title>
        <authorList>
            <person name="Ahrendt S.R."/>
            <person name="Quandt C.A."/>
            <person name="Ciobanu D."/>
            <person name="Clum A."/>
            <person name="Salamov A."/>
            <person name="Andreopoulos B."/>
            <person name="Cheng J.F."/>
            <person name="Woyke T."/>
            <person name="Pelin A."/>
            <person name="Henrissat B."/>
            <person name="Reynolds N.K."/>
            <person name="Benny G.L."/>
            <person name="Smith M.E."/>
            <person name="James T.Y."/>
            <person name="Grigoriev I.V."/>
        </authorList>
    </citation>
    <scope>NUCLEOTIDE SEQUENCE [LARGE SCALE GENOMIC DNA]</scope>
    <source>
        <strain evidence="7">RSA 468</strain>
    </source>
</reference>
<organism evidence="6 7">
    <name type="scientific">Dimargaris cristalligena</name>
    <dbReference type="NCBI Taxonomy" id="215637"/>
    <lineage>
        <taxon>Eukaryota</taxon>
        <taxon>Fungi</taxon>
        <taxon>Fungi incertae sedis</taxon>
        <taxon>Zoopagomycota</taxon>
        <taxon>Kickxellomycotina</taxon>
        <taxon>Dimargaritomycetes</taxon>
        <taxon>Dimargaritales</taxon>
        <taxon>Dimargaritaceae</taxon>
        <taxon>Dimargaris</taxon>
    </lineage>
</organism>
<evidence type="ECO:0000313" key="6">
    <source>
        <dbReference type="EMBL" id="RKP38584.1"/>
    </source>
</evidence>
<dbReference type="EMBL" id="ML002351">
    <property type="protein sequence ID" value="RKP38584.1"/>
    <property type="molecule type" value="Genomic_DNA"/>
</dbReference>
<dbReference type="InterPro" id="IPR036291">
    <property type="entry name" value="NAD(P)-bd_dom_sf"/>
</dbReference>
<protein>
    <recommendedName>
        <fullName evidence="5">Ketoreductase domain-containing protein</fullName>
    </recommendedName>
</protein>
<dbReference type="SUPFAM" id="SSF51735">
    <property type="entry name" value="NAD(P)-binding Rossmann-fold domains"/>
    <property type="match status" value="1"/>
</dbReference>
<dbReference type="FunFam" id="3.40.50.720:FF:000173">
    <property type="entry name" value="3-oxoacyl-[acyl-carrier protein] reductase"/>
    <property type="match status" value="1"/>
</dbReference>
<evidence type="ECO:0000313" key="7">
    <source>
        <dbReference type="Proteomes" id="UP000268162"/>
    </source>
</evidence>
<evidence type="ECO:0000259" key="5">
    <source>
        <dbReference type="SMART" id="SM00822"/>
    </source>
</evidence>
<dbReference type="SMART" id="SM00822">
    <property type="entry name" value="PKS_KR"/>
    <property type="match status" value="1"/>
</dbReference>